<dbReference type="AlphaFoldDB" id="A0A7J3M4K5"/>
<feature type="coiled-coil region" evidence="1">
    <location>
        <begin position="103"/>
        <end position="158"/>
    </location>
</feature>
<organism evidence="2">
    <name type="scientific">Archaeoglobus fulgidus</name>
    <dbReference type="NCBI Taxonomy" id="2234"/>
    <lineage>
        <taxon>Archaea</taxon>
        <taxon>Methanobacteriati</taxon>
        <taxon>Methanobacteriota</taxon>
        <taxon>Archaeoglobi</taxon>
        <taxon>Archaeoglobales</taxon>
        <taxon>Archaeoglobaceae</taxon>
        <taxon>Archaeoglobus</taxon>
    </lineage>
</organism>
<dbReference type="EMBL" id="DSYZ01000112">
    <property type="protein sequence ID" value="HGT83255.1"/>
    <property type="molecule type" value="Genomic_DNA"/>
</dbReference>
<evidence type="ECO:0000256" key="1">
    <source>
        <dbReference type="SAM" id="Coils"/>
    </source>
</evidence>
<dbReference type="InterPro" id="IPR003768">
    <property type="entry name" value="ScpA"/>
</dbReference>
<proteinExistence type="predicted"/>
<evidence type="ECO:0000313" key="2">
    <source>
        <dbReference type="EMBL" id="HGT83255.1"/>
    </source>
</evidence>
<accession>A0A7J3M4K5</accession>
<sequence length="209" mass="25110">MLLEMARRGEIDPWNIDVIDVTDKFLKKIEEAKKLDLRVSGRVLLYAAILVRMKADAIVPQPPAEEDFEIIEWDEEEEPEINEVFIDEVLRAQRRRIRRISTLKDLIRELKKAEAIEKRRRKRKEQIEFEYVTSIPHEENLEEEIAEVENLITKILQKKRFVTLFSIADTKEKIIKFYLSLLHLVRRKRLAIEQKEFYGDIEIKFYEQN</sequence>
<dbReference type="Gene3D" id="1.10.10.580">
    <property type="entry name" value="Structural maintenance of chromosome 1. Chain E"/>
    <property type="match status" value="1"/>
</dbReference>
<reference evidence="2" key="1">
    <citation type="journal article" date="2020" name="mSystems">
        <title>Genome- and Community-Level Interaction Insights into Carbon Utilization and Element Cycling Functions of Hydrothermarchaeota in Hydrothermal Sediment.</title>
        <authorList>
            <person name="Zhou Z."/>
            <person name="Liu Y."/>
            <person name="Xu W."/>
            <person name="Pan J."/>
            <person name="Luo Z.H."/>
            <person name="Li M."/>
        </authorList>
    </citation>
    <scope>NUCLEOTIDE SEQUENCE [LARGE SCALE GENOMIC DNA]</scope>
    <source>
        <strain evidence="2">SpSt-587</strain>
    </source>
</reference>
<comment type="caution">
    <text evidence="2">The sequence shown here is derived from an EMBL/GenBank/DDBJ whole genome shotgun (WGS) entry which is preliminary data.</text>
</comment>
<dbReference type="InterPro" id="IPR023093">
    <property type="entry name" value="ScpA-like_C"/>
</dbReference>
<dbReference type="Gene3D" id="6.10.250.2410">
    <property type="match status" value="1"/>
</dbReference>
<dbReference type="Pfam" id="PF02616">
    <property type="entry name" value="SMC_ScpA"/>
    <property type="match status" value="1"/>
</dbReference>
<gene>
    <name evidence="2" type="ORF">ENT52_05965</name>
</gene>
<dbReference type="PANTHER" id="PTHR33969:SF2">
    <property type="entry name" value="SEGREGATION AND CONDENSATION PROTEIN A"/>
    <property type="match status" value="1"/>
</dbReference>
<dbReference type="PANTHER" id="PTHR33969">
    <property type="entry name" value="SEGREGATION AND CONDENSATION PROTEIN A"/>
    <property type="match status" value="1"/>
</dbReference>
<protein>
    <submittedName>
        <fullName evidence="2">Segregation/condensation protein A</fullName>
    </submittedName>
</protein>
<keyword evidence="1" id="KW-0175">Coiled coil</keyword>
<name>A0A7J3M4K5_ARCFL</name>